<dbReference type="Proteomes" id="UP000014500">
    <property type="component" value="Unassembled WGS sequence"/>
</dbReference>
<dbReference type="HOGENOM" id="CLU_1888398_0_0_1"/>
<proteinExistence type="predicted"/>
<accession>T1JE99</accession>
<keyword evidence="2" id="KW-1185">Reference proteome</keyword>
<evidence type="ECO:0000313" key="1">
    <source>
        <dbReference type="EnsemblMetazoa" id="SMAR012140-PA"/>
    </source>
</evidence>
<evidence type="ECO:0000313" key="2">
    <source>
        <dbReference type="Proteomes" id="UP000014500"/>
    </source>
</evidence>
<reference evidence="2" key="1">
    <citation type="submission" date="2011-05" db="EMBL/GenBank/DDBJ databases">
        <authorList>
            <person name="Richards S.R."/>
            <person name="Qu J."/>
            <person name="Jiang H."/>
            <person name="Jhangiani S.N."/>
            <person name="Agravi P."/>
            <person name="Goodspeed R."/>
            <person name="Gross S."/>
            <person name="Mandapat C."/>
            <person name="Jackson L."/>
            <person name="Mathew T."/>
            <person name="Pu L."/>
            <person name="Thornton R."/>
            <person name="Saada N."/>
            <person name="Wilczek-Boney K.B."/>
            <person name="Lee S."/>
            <person name="Kovar C."/>
            <person name="Wu Y."/>
            <person name="Scherer S.E."/>
            <person name="Worley K.C."/>
            <person name="Muzny D.M."/>
            <person name="Gibbs R."/>
        </authorList>
    </citation>
    <scope>NUCLEOTIDE SEQUENCE</scope>
    <source>
        <strain evidence="2">Brora</strain>
    </source>
</reference>
<dbReference type="EMBL" id="JH432116">
    <property type="status" value="NOT_ANNOTATED_CDS"/>
    <property type="molecule type" value="Genomic_DNA"/>
</dbReference>
<name>T1JE99_STRMM</name>
<protein>
    <submittedName>
        <fullName evidence="1">Uncharacterized protein</fullName>
    </submittedName>
</protein>
<dbReference type="AlphaFoldDB" id="T1JE99"/>
<reference evidence="1" key="2">
    <citation type="submission" date="2015-02" db="UniProtKB">
        <authorList>
            <consortium name="EnsemblMetazoa"/>
        </authorList>
    </citation>
    <scope>IDENTIFICATION</scope>
</reference>
<dbReference type="EnsemblMetazoa" id="SMAR012140-RA">
    <property type="protein sequence ID" value="SMAR012140-PA"/>
    <property type="gene ID" value="SMAR012140"/>
</dbReference>
<organism evidence="1 2">
    <name type="scientific">Strigamia maritima</name>
    <name type="common">European centipede</name>
    <name type="synonym">Geophilus maritimus</name>
    <dbReference type="NCBI Taxonomy" id="126957"/>
    <lineage>
        <taxon>Eukaryota</taxon>
        <taxon>Metazoa</taxon>
        <taxon>Ecdysozoa</taxon>
        <taxon>Arthropoda</taxon>
        <taxon>Myriapoda</taxon>
        <taxon>Chilopoda</taxon>
        <taxon>Pleurostigmophora</taxon>
        <taxon>Geophilomorpha</taxon>
        <taxon>Linotaeniidae</taxon>
        <taxon>Strigamia</taxon>
    </lineage>
</organism>
<sequence>MFQSKCLSSPSSPSRVCLNFIDDRSPERVDKRRYTPSTPTSGVFKCVVKKWNSNLAVFEDDFDPLTMLPDEEQPPALPPRYPKEIKSYTEVRIIAKTSSIGPHLTEQSRYLFVFKIDDNMEFMCGPRVKDMEAMF</sequence>